<dbReference type="PROSITE" id="PS00687">
    <property type="entry name" value="ALDEHYDE_DEHYDR_GLU"/>
    <property type="match status" value="1"/>
</dbReference>
<dbReference type="InterPro" id="IPR016162">
    <property type="entry name" value="Ald_DH_N"/>
</dbReference>
<dbReference type="InterPro" id="IPR016163">
    <property type="entry name" value="Ald_DH_C"/>
</dbReference>
<dbReference type="InterPro" id="IPR016161">
    <property type="entry name" value="Ald_DH/histidinol_DH"/>
</dbReference>
<reference evidence="7 8" key="1">
    <citation type="submission" date="2021-03" db="EMBL/GenBank/DDBJ databases">
        <title>Antimicrobial resistance genes in bacteria isolated from Japanese honey, and their potential for conferring macrolide and lincosamide resistance in the American foulbrood pathogen Paenibacillus larvae.</title>
        <authorList>
            <person name="Okamoto M."/>
            <person name="Kumagai M."/>
            <person name="Kanamori H."/>
            <person name="Takamatsu D."/>
        </authorList>
    </citation>
    <scope>NUCLEOTIDE SEQUENCE [LARGE SCALE GENOMIC DNA]</scope>
    <source>
        <strain evidence="7 8">J6TS1</strain>
    </source>
</reference>
<dbReference type="InterPro" id="IPR015590">
    <property type="entry name" value="Aldehyde_DH_dom"/>
</dbReference>
<name>A0ABQ4KRY4_SIMTE</name>
<evidence type="ECO:0000256" key="3">
    <source>
        <dbReference type="PIRNR" id="PIRNR036492"/>
    </source>
</evidence>
<dbReference type="PANTHER" id="PTHR11699">
    <property type="entry name" value="ALDEHYDE DEHYDROGENASE-RELATED"/>
    <property type="match status" value="1"/>
</dbReference>
<evidence type="ECO:0000256" key="4">
    <source>
        <dbReference type="PROSITE-ProRule" id="PRU10007"/>
    </source>
</evidence>
<comment type="similarity">
    <text evidence="1 3 5">Belongs to the aldehyde dehydrogenase family.</text>
</comment>
<evidence type="ECO:0000313" key="8">
    <source>
        <dbReference type="Proteomes" id="UP000680670"/>
    </source>
</evidence>
<organism evidence="7 8">
    <name type="scientific">Siminovitchia terrae</name>
    <name type="common">Bacillus terrae</name>
    <dbReference type="NCBI Taxonomy" id="1914933"/>
    <lineage>
        <taxon>Bacteria</taxon>
        <taxon>Bacillati</taxon>
        <taxon>Bacillota</taxon>
        <taxon>Bacilli</taxon>
        <taxon>Bacillales</taxon>
        <taxon>Bacillaceae</taxon>
        <taxon>Siminovitchia</taxon>
    </lineage>
</organism>
<evidence type="ECO:0000256" key="1">
    <source>
        <dbReference type="ARBA" id="ARBA00009986"/>
    </source>
</evidence>
<dbReference type="Proteomes" id="UP000680670">
    <property type="component" value="Unassembled WGS sequence"/>
</dbReference>
<sequence length="490" mass="53349">MLKLNNFYNGEWKSSLSGETKEILNPANGETIAIATRGSAGDTRIAVKSARKAFDSGKWSKLPPKTRARYLLKIADNMENNMDELALWETRNNGKVPASARIDVVNAIECFRYYANLITETSEKVFHLGKPVYTKVVHEPVGVCGLIAPWNFPLLMASWKIAPALAAGNTIVFKPAEITPITAVRLFEMIEQAGVPAGVANLVLGPGSEAGNELAVSPEVDKISFTGGTSTGKEIMKAAAETMKKVSLELGGKSPIIVFADADFETAVDYAMFAIFHNQGQVCSAGSRLLLEESIKDRFIDRLVERAKNISIGPGEASESEMGPLVSEPHLQKVLQYIEAGKAEGAKLECGGNRLTTGKFEKGYFLEPTIFTDTTPDMRIVKEEIFGPVLAVQTFLDEKEAITLANDSIYGLAGSVFSGDDEKAERVVNGLQAGITWINTYHMASVEAPWGGFKQSGIGRELGEYGLREFTEPKQININTRVQPVGWFKN</sequence>
<dbReference type="InterPro" id="IPR029510">
    <property type="entry name" value="Ald_DH_CS_GLU"/>
</dbReference>
<dbReference type="InterPro" id="IPR016160">
    <property type="entry name" value="Ald_DH_CS_CYS"/>
</dbReference>
<gene>
    <name evidence="7" type="primary">gbsA_2</name>
    <name evidence="7" type="ORF">J6TS1_06610</name>
</gene>
<dbReference type="InterPro" id="IPR012394">
    <property type="entry name" value="Aldehyde_DH_NAD(P)"/>
</dbReference>
<dbReference type="PIRSF" id="PIRSF036492">
    <property type="entry name" value="ALDH"/>
    <property type="match status" value="1"/>
</dbReference>
<dbReference type="Gene3D" id="3.40.605.10">
    <property type="entry name" value="Aldehyde Dehydrogenase, Chain A, domain 1"/>
    <property type="match status" value="1"/>
</dbReference>
<dbReference type="EMBL" id="BORJ01000001">
    <property type="protein sequence ID" value="GIN94791.1"/>
    <property type="molecule type" value="Genomic_DNA"/>
</dbReference>
<feature type="domain" description="Aldehyde dehydrogenase" evidence="6">
    <location>
        <begin position="12"/>
        <end position="476"/>
    </location>
</feature>
<keyword evidence="2 3" id="KW-0560">Oxidoreductase</keyword>
<comment type="caution">
    <text evidence="7">The sequence shown here is derived from an EMBL/GenBank/DDBJ whole genome shotgun (WGS) entry which is preliminary data.</text>
</comment>
<dbReference type="RefSeq" id="WP_212952906.1">
    <property type="nucleotide sequence ID" value="NZ_BORJ01000001.1"/>
</dbReference>
<dbReference type="PROSITE" id="PS00070">
    <property type="entry name" value="ALDEHYDE_DEHYDR_CYS"/>
    <property type="match status" value="1"/>
</dbReference>
<keyword evidence="8" id="KW-1185">Reference proteome</keyword>
<dbReference type="Pfam" id="PF00171">
    <property type="entry name" value="Aldedh"/>
    <property type="match status" value="1"/>
</dbReference>
<evidence type="ECO:0000313" key="7">
    <source>
        <dbReference type="EMBL" id="GIN94791.1"/>
    </source>
</evidence>
<evidence type="ECO:0000259" key="6">
    <source>
        <dbReference type="Pfam" id="PF00171"/>
    </source>
</evidence>
<feature type="active site" evidence="4">
    <location>
        <position position="249"/>
    </location>
</feature>
<dbReference type="Gene3D" id="3.40.309.10">
    <property type="entry name" value="Aldehyde Dehydrogenase, Chain A, domain 2"/>
    <property type="match status" value="1"/>
</dbReference>
<protein>
    <recommendedName>
        <fullName evidence="3">Aldehyde dehydrogenase</fullName>
    </recommendedName>
</protein>
<proteinExistence type="inferred from homology"/>
<dbReference type="SUPFAM" id="SSF53720">
    <property type="entry name" value="ALDH-like"/>
    <property type="match status" value="1"/>
</dbReference>
<evidence type="ECO:0000256" key="5">
    <source>
        <dbReference type="RuleBase" id="RU003345"/>
    </source>
</evidence>
<accession>A0ABQ4KRY4</accession>
<evidence type="ECO:0000256" key="2">
    <source>
        <dbReference type="ARBA" id="ARBA00023002"/>
    </source>
</evidence>